<evidence type="ECO:0000313" key="2">
    <source>
        <dbReference type="Proteomes" id="UP000198531"/>
    </source>
</evidence>
<dbReference type="RefSeq" id="WP_177232690.1">
    <property type="nucleotide sequence ID" value="NZ_FOYT01000004.1"/>
</dbReference>
<dbReference type="Pfam" id="PF24441">
    <property type="entry name" value="DUF7560"/>
    <property type="match status" value="1"/>
</dbReference>
<keyword evidence="2" id="KW-1185">Reference proteome</keyword>
<dbReference type="Proteomes" id="UP000198531">
    <property type="component" value="Unassembled WGS sequence"/>
</dbReference>
<organism evidence="1 2">
    <name type="scientific">Halogeometricum rufum</name>
    <dbReference type="NCBI Taxonomy" id="553469"/>
    <lineage>
        <taxon>Archaea</taxon>
        <taxon>Methanobacteriati</taxon>
        <taxon>Methanobacteriota</taxon>
        <taxon>Stenosarchaea group</taxon>
        <taxon>Halobacteria</taxon>
        <taxon>Halobacteriales</taxon>
        <taxon>Haloferacaceae</taxon>
        <taxon>Halogeometricum</taxon>
    </lineage>
</organism>
<name>A0A1I6IRM8_9EURY</name>
<evidence type="ECO:0000313" key="1">
    <source>
        <dbReference type="EMBL" id="SFR69299.1"/>
    </source>
</evidence>
<evidence type="ECO:0008006" key="3">
    <source>
        <dbReference type="Google" id="ProtNLM"/>
    </source>
</evidence>
<protein>
    <recommendedName>
        <fullName evidence="3">Small CPxCG-related zinc finger protein</fullName>
    </recommendedName>
</protein>
<reference evidence="2" key="1">
    <citation type="submission" date="2016-10" db="EMBL/GenBank/DDBJ databases">
        <authorList>
            <person name="Varghese N."/>
            <person name="Submissions S."/>
        </authorList>
    </citation>
    <scope>NUCLEOTIDE SEQUENCE [LARGE SCALE GENOMIC DNA]</scope>
    <source>
        <strain evidence="2">CGMCC 1.7736</strain>
    </source>
</reference>
<sequence length="51" mass="5403">MAQQFVFDCPECDSVVAVGGEIRAEILEHGCVLCEAPASVGDFCRPSETDA</sequence>
<dbReference type="OrthoDB" id="284396at2157"/>
<dbReference type="InterPro" id="IPR055982">
    <property type="entry name" value="DUF7560"/>
</dbReference>
<dbReference type="EMBL" id="FOYT01000004">
    <property type="protein sequence ID" value="SFR69299.1"/>
    <property type="molecule type" value="Genomic_DNA"/>
</dbReference>
<dbReference type="AlphaFoldDB" id="A0A1I6IRM8"/>
<proteinExistence type="predicted"/>
<gene>
    <name evidence="1" type="ORF">SAMN04487947_3594</name>
</gene>
<accession>A0A1I6IRM8</accession>